<reference evidence="2" key="1">
    <citation type="submission" date="2018-02" db="EMBL/GenBank/DDBJ databases">
        <title>Rhizophora mucronata_Transcriptome.</title>
        <authorList>
            <person name="Meera S.P."/>
            <person name="Sreeshan A."/>
            <person name="Augustine A."/>
        </authorList>
    </citation>
    <scope>NUCLEOTIDE SEQUENCE</scope>
    <source>
        <tissue evidence="2">Leaf</tissue>
    </source>
</reference>
<accession>A0A2P2Q0K5</accession>
<evidence type="ECO:0000256" key="1">
    <source>
        <dbReference type="SAM" id="Phobius"/>
    </source>
</evidence>
<keyword evidence="1" id="KW-0812">Transmembrane</keyword>
<protein>
    <submittedName>
        <fullName evidence="2">Uncharacterized protein</fullName>
    </submittedName>
</protein>
<keyword evidence="1" id="KW-1133">Transmembrane helix</keyword>
<organism evidence="2">
    <name type="scientific">Rhizophora mucronata</name>
    <name type="common">Asiatic mangrove</name>
    <dbReference type="NCBI Taxonomy" id="61149"/>
    <lineage>
        <taxon>Eukaryota</taxon>
        <taxon>Viridiplantae</taxon>
        <taxon>Streptophyta</taxon>
        <taxon>Embryophyta</taxon>
        <taxon>Tracheophyta</taxon>
        <taxon>Spermatophyta</taxon>
        <taxon>Magnoliopsida</taxon>
        <taxon>eudicotyledons</taxon>
        <taxon>Gunneridae</taxon>
        <taxon>Pentapetalae</taxon>
        <taxon>rosids</taxon>
        <taxon>fabids</taxon>
        <taxon>Malpighiales</taxon>
        <taxon>Rhizophoraceae</taxon>
        <taxon>Rhizophora</taxon>
    </lineage>
</organism>
<keyword evidence="1" id="KW-0472">Membrane</keyword>
<feature type="transmembrane region" description="Helical" evidence="1">
    <location>
        <begin position="44"/>
        <end position="62"/>
    </location>
</feature>
<dbReference type="AlphaFoldDB" id="A0A2P2Q0K5"/>
<evidence type="ECO:0000313" key="2">
    <source>
        <dbReference type="EMBL" id="MBX60536.1"/>
    </source>
</evidence>
<dbReference type="EMBL" id="GGEC01080052">
    <property type="protein sequence ID" value="MBX60536.1"/>
    <property type="molecule type" value="Transcribed_RNA"/>
</dbReference>
<sequence length="65" mass="7226">MPKCLLCLPIYSAILGQVITCHIAIMLVWVNGIHAGNIEVLTLLAQFLVPMLAFCYLNPIFYSCN</sequence>
<proteinExistence type="predicted"/>
<name>A0A2P2Q0K5_RHIMU</name>